<gene>
    <name evidence="2" type="ORF">GGX14DRAFT_555969</name>
</gene>
<comment type="caution">
    <text evidence="2">The sequence shown here is derived from an EMBL/GenBank/DDBJ whole genome shotgun (WGS) entry which is preliminary data.</text>
</comment>
<dbReference type="Proteomes" id="UP001219525">
    <property type="component" value="Unassembled WGS sequence"/>
</dbReference>
<proteinExistence type="predicted"/>
<organism evidence="2 3">
    <name type="scientific">Mycena pura</name>
    <dbReference type="NCBI Taxonomy" id="153505"/>
    <lineage>
        <taxon>Eukaryota</taxon>
        <taxon>Fungi</taxon>
        <taxon>Dikarya</taxon>
        <taxon>Basidiomycota</taxon>
        <taxon>Agaricomycotina</taxon>
        <taxon>Agaricomycetes</taxon>
        <taxon>Agaricomycetidae</taxon>
        <taxon>Agaricales</taxon>
        <taxon>Marasmiineae</taxon>
        <taxon>Mycenaceae</taxon>
        <taxon>Mycena</taxon>
    </lineage>
</organism>
<evidence type="ECO:0000313" key="3">
    <source>
        <dbReference type="Proteomes" id="UP001219525"/>
    </source>
</evidence>
<evidence type="ECO:0000313" key="2">
    <source>
        <dbReference type="EMBL" id="KAJ7227416.1"/>
    </source>
</evidence>
<dbReference type="AlphaFoldDB" id="A0AAD7E4S2"/>
<protein>
    <submittedName>
        <fullName evidence="2">Uncharacterized protein</fullName>
    </submittedName>
</protein>
<evidence type="ECO:0000256" key="1">
    <source>
        <dbReference type="SAM" id="MobiDB-lite"/>
    </source>
</evidence>
<sequence length="230" mass="25065">MAHHRCAGLQTLHGASSPCSPRPQESLVSFEPVFDGSRHFRARPSLSIPSLYTARVTQDSLPARARTPPPPPATRQPLASARYMHLHPLVAREPPHTAHVTHVVQDSPRPPPLPVHRPLPVHPFPAAHAPVAEELPPPAARRTSSAHYPCHAKPTAHRTLHTRRARVAQDPPPAALCLHPASRHPMFGKSCPLPPATTRRPSPFSHAACRPPTLRRACALAHAALKSYIM</sequence>
<reference evidence="2" key="1">
    <citation type="submission" date="2023-03" db="EMBL/GenBank/DDBJ databases">
        <title>Massive genome expansion in bonnet fungi (Mycena s.s.) driven by repeated elements and novel gene families across ecological guilds.</title>
        <authorList>
            <consortium name="Lawrence Berkeley National Laboratory"/>
            <person name="Harder C.B."/>
            <person name="Miyauchi S."/>
            <person name="Viragh M."/>
            <person name="Kuo A."/>
            <person name="Thoen E."/>
            <person name="Andreopoulos B."/>
            <person name="Lu D."/>
            <person name="Skrede I."/>
            <person name="Drula E."/>
            <person name="Henrissat B."/>
            <person name="Morin E."/>
            <person name="Kohler A."/>
            <person name="Barry K."/>
            <person name="LaButti K."/>
            <person name="Morin E."/>
            <person name="Salamov A."/>
            <person name="Lipzen A."/>
            <person name="Mereny Z."/>
            <person name="Hegedus B."/>
            <person name="Baldrian P."/>
            <person name="Stursova M."/>
            <person name="Weitz H."/>
            <person name="Taylor A."/>
            <person name="Grigoriev I.V."/>
            <person name="Nagy L.G."/>
            <person name="Martin F."/>
            <person name="Kauserud H."/>
        </authorList>
    </citation>
    <scope>NUCLEOTIDE SEQUENCE</scope>
    <source>
        <strain evidence="2">9144</strain>
    </source>
</reference>
<feature type="region of interest" description="Disordered" evidence="1">
    <location>
        <begin position="1"/>
        <end position="25"/>
    </location>
</feature>
<keyword evidence="3" id="KW-1185">Reference proteome</keyword>
<dbReference type="EMBL" id="JARJCW010000003">
    <property type="protein sequence ID" value="KAJ7227416.1"/>
    <property type="molecule type" value="Genomic_DNA"/>
</dbReference>
<name>A0AAD7E4S2_9AGAR</name>
<feature type="compositionally biased region" description="Basic residues" evidence="1">
    <location>
        <begin position="154"/>
        <end position="166"/>
    </location>
</feature>
<feature type="region of interest" description="Disordered" evidence="1">
    <location>
        <begin position="139"/>
        <end position="169"/>
    </location>
</feature>
<accession>A0AAD7E4S2</accession>